<protein>
    <submittedName>
        <fullName evidence="2">Uncharacterized protein</fullName>
    </submittedName>
</protein>
<organism evidence="2 3">
    <name type="scientific">Diversispora epigaea</name>
    <dbReference type="NCBI Taxonomy" id="1348612"/>
    <lineage>
        <taxon>Eukaryota</taxon>
        <taxon>Fungi</taxon>
        <taxon>Fungi incertae sedis</taxon>
        <taxon>Mucoromycota</taxon>
        <taxon>Glomeromycotina</taxon>
        <taxon>Glomeromycetes</taxon>
        <taxon>Diversisporales</taxon>
        <taxon>Diversisporaceae</taxon>
        <taxon>Diversispora</taxon>
    </lineage>
</organism>
<gene>
    <name evidence="2" type="ORF">Glove_132g167</name>
</gene>
<dbReference type="AlphaFoldDB" id="A0A397J6N3"/>
<feature type="region of interest" description="Disordered" evidence="1">
    <location>
        <begin position="367"/>
        <end position="391"/>
    </location>
</feature>
<keyword evidence="3" id="KW-1185">Reference proteome</keyword>
<evidence type="ECO:0000313" key="3">
    <source>
        <dbReference type="Proteomes" id="UP000266861"/>
    </source>
</evidence>
<feature type="compositionally biased region" description="Polar residues" evidence="1">
    <location>
        <begin position="370"/>
        <end position="382"/>
    </location>
</feature>
<reference evidence="2 3" key="1">
    <citation type="submission" date="2018-08" db="EMBL/GenBank/DDBJ databases">
        <title>Genome and evolution of the arbuscular mycorrhizal fungus Diversispora epigaea (formerly Glomus versiforme) and its bacterial endosymbionts.</title>
        <authorList>
            <person name="Sun X."/>
            <person name="Fei Z."/>
            <person name="Harrison M."/>
        </authorList>
    </citation>
    <scope>NUCLEOTIDE SEQUENCE [LARGE SCALE GENOMIC DNA]</scope>
    <source>
        <strain evidence="2 3">IT104</strain>
    </source>
</reference>
<dbReference type="OrthoDB" id="2410485at2759"/>
<dbReference type="Proteomes" id="UP000266861">
    <property type="component" value="Unassembled WGS sequence"/>
</dbReference>
<comment type="caution">
    <text evidence="2">The sequence shown here is derived from an EMBL/GenBank/DDBJ whole genome shotgun (WGS) entry which is preliminary data.</text>
</comment>
<accession>A0A397J6N3</accession>
<evidence type="ECO:0000256" key="1">
    <source>
        <dbReference type="SAM" id="MobiDB-lite"/>
    </source>
</evidence>
<sequence>MPCCVDTIVKIKQVCITDKKETNLTVIWAIGTYLVEVEDCNMEMVLFVPFDKFERDFNMQYIFRKDKYYSVGRKITPGSYTGRMNKNRNPINGANMHKSDILFCYNDNLRLKMIVATSTHLAIKKEPGLNRYTAKEINTENAMIKALVKDYIGQKSNNFIVKCYNDNLRLKMIVATSTHLAIKKEPGLNRYTAKEINTENAMIKALVKDYIGQKRQMEVIQKDFYIYAIETSYVDVSTNKKEVYNSSQSASESHKSVRSTLLINHQDINSYMFKYNKKYVDEDDELEENVVNRNEKNKHNSKKVENIIHKGEHIIEYNKKYTDKGNNLGEKVVNQNKNNEHNYEKMKNKIHKHIDSYIVEDVEHNKEYTGESSEPGKNTINQNERKEYNCV</sequence>
<dbReference type="EMBL" id="PQFF01000123">
    <property type="protein sequence ID" value="RHZ80723.1"/>
    <property type="molecule type" value="Genomic_DNA"/>
</dbReference>
<proteinExistence type="predicted"/>
<name>A0A397J6N3_9GLOM</name>
<evidence type="ECO:0000313" key="2">
    <source>
        <dbReference type="EMBL" id="RHZ80723.1"/>
    </source>
</evidence>